<keyword evidence="5 12" id="KW-0378">Hydrolase</keyword>
<evidence type="ECO:0000256" key="11">
    <source>
        <dbReference type="ARBA" id="ARBA00048988"/>
    </source>
</evidence>
<evidence type="ECO:0000313" key="16">
    <source>
        <dbReference type="Proteomes" id="UP000824107"/>
    </source>
</evidence>
<evidence type="ECO:0000256" key="3">
    <source>
        <dbReference type="ARBA" id="ARBA00022723"/>
    </source>
</evidence>
<evidence type="ECO:0000256" key="12">
    <source>
        <dbReference type="HAMAP-Rule" id="MF_00983"/>
    </source>
</evidence>
<dbReference type="GO" id="GO:0016787">
    <property type="term" value="F:hydrolase activity"/>
    <property type="evidence" value="ECO:0007669"/>
    <property type="project" value="UniProtKB-KW"/>
</dbReference>
<dbReference type="SMART" id="SM00487">
    <property type="entry name" value="DEXDc"/>
    <property type="match status" value="1"/>
</dbReference>
<dbReference type="PROSITE" id="PS51192">
    <property type="entry name" value="HELICASE_ATP_BIND_1"/>
    <property type="match status" value="1"/>
</dbReference>
<dbReference type="EC" id="5.6.2.4" evidence="12"/>
<keyword evidence="4 12" id="KW-0547">Nucleotide-binding</keyword>
<accession>A0A9D1M365</accession>
<dbReference type="Pfam" id="PF18074">
    <property type="entry name" value="PriA_C"/>
    <property type="match status" value="1"/>
</dbReference>
<dbReference type="GO" id="GO:0008270">
    <property type="term" value="F:zinc ion binding"/>
    <property type="evidence" value="ECO:0007669"/>
    <property type="project" value="UniProtKB-UniRule"/>
</dbReference>
<comment type="caution">
    <text evidence="15">The sequence shown here is derived from an EMBL/GenBank/DDBJ whole genome shotgun (WGS) entry which is preliminary data.</text>
</comment>
<dbReference type="Pfam" id="PF00271">
    <property type="entry name" value="Helicase_C"/>
    <property type="match status" value="1"/>
</dbReference>
<organism evidence="15 16">
    <name type="scientific">Candidatus Scatocola faecipullorum</name>
    <dbReference type="NCBI Taxonomy" id="2840917"/>
    <lineage>
        <taxon>Bacteria</taxon>
        <taxon>Pseudomonadati</taxon>
        <taxon>Pseudomonadota</taxon>
        <taxon>Alphaproteobacteria</taxon>
        <taxon>Rhodospirillales</taxon>
        <taxon>Rhodospirillaceae</taxon>
        <taxon>Rhodospirillaceae incertae sedis</taxon>
        <taxon>Candidatus Scatocola</taxon>
    </lineage>
</organism>
<dbReference type="InterPro" id="IPR014001">
    <property type="entry name" value="Helicase_ATP-bd"/>
</dbReference>
<dbReference type="GO" id="GO:0006302">
    <property type="term" value="P:double-strand break repair"/>
    <property type="evidence" value="ECO:0007669"/>
    <property type="project" value="InterPro"/>
</dbReference>
<dbReference type="GO" id="GO:0006269">
    <property type="term" value="P:DNA replication, synthesis of primer"/>
    <property type="evidence" value="ECO:0007669"/>
    <property type="project" value="UniProtKB-KW"/>
</dbReference>
<dbReference type="GO" id="GO:0005524">
    <property type="term" value="F:ATP binding"/>
    <property type="evidence" value="ECO:0007669"/>
    <property type="project" value="UniProtKB-UniRule"/>
</dbReference>
<feature type="binding site" evidence="12">
    <location>
        <position position="464"/>
    </location>
    <ligand>
        <name>Zn(2+)</name>
        <dbReference type="ChEBI" id="CHEBI:29105"/>
        <label>2</label>
    </ligand>
</feature>
<dbReference type="InterPro" id="IPR040498">
    <property type="entry name" value="PriA_CRR"/>
</dbReference>
<dbReference type="InterPro" id="IPR001650">
    <property type="entry name" value="Helicase_C-like"/>
</dbReference>
<dbReference type="Gene3D" id="3.40.50.300">
    <property type="entry name" value="P-loop containing nucleotide triphosphate hydrolases"/>
    <property type="match status" value="2"/>
</dbReference>
<dbReference type="InterPro" id="IPR011545">
    <property type="entry name" value="DEAD/DEAH_box_helicase_dom"/>
</dbReference>
<dbReference type="Pfam" id="PF17764">
    <property type="entry name" value="PriA_3primeBD"/>
    <property type="match status" value="1"/>
</dbReference>
<evidence type="ECO:0000256" key="6">
    <source>
        <dbReference type="ARBA" id="ARBA00022806"/>
    </source>
</evidence>
<comment type="subunit">
    <text evidence="12">Component of the replication restart primosome.</text>
</comment>
<dbReference type="GO" id="GO:0003677">
    <property type="term" value="F:DNA binding"/>
    <property type="evidence" value="ECO:0007669"/>
    <property type="project" value="UniProtKB-UniRule"/>
</dbReference>
<dbReference type="PANTHER" id="PTHR30580">
    <property type="entry name" value="PRIMOSOMAL PROTEIN N"/>
    <property type="match status" value="1"/>
</dbReference>
<dbReference type="NCBIfam" id="NF004070">
    <property type="entry name" value="PRK05580.2-2"/>
    <property type="match status" value="1"/>
</dbReference>
<dbReference type="PROSITE" id="PS51194">
    <property type="entry name" value="HELICASE_CTER"/>
    <property type="match status" value="1"/>
</dbReference>
<dbReference type="Proteomes" id="UP000824107">
    <property type="component" value="Unassembled WGS sequence"/>
</dbReference>
<dbReference type="GO" id="GO:0043138">
    <property type="term" value="F:3'-5' DNA helicase activity"/>
    <property type="evidence" value="ECO:0007669"/>
    <property type="project" value="UniProtKB-EC"/>
</dbReference>
<dbReference type="InterPro" id="IPR041222">
    <property type="entry name" value="PriA_3primeBD"/>
</dbReference>
<dbReference type="GO" id="GO:0006270">
    <property type="term" value="P:DNA replication initiation"/>
    <property type="evidence" value="ECO:0007669"/>
    <property type="project" value="TreeGrafter"/>
</dbReference>
<evidence type="ECO:0000259" key="13">
    <source>
        <dbReference type="PROSITE" id="PS51192"/>
    </source>
</evidence>
<dbReference type="GO" id="GO:1990077">
    <property type="term" value="C:primosome complex"/>
    <property type="evidence" value="ECO:0007669"/>
    <property type="project" value="UniProtKB-UniRule"/>
</dbReference>
<dbReference type="PANTHER" id="PTHR30580:SF0">
    <property type="entry name" value="PRIMOSOMAL PROTEIN N"/>
    <property type="match status" value="1"/>
</dbReference>
<dbReference type="HAMAP" id="MF_00983">
    <property type="entry name" value="PriA"/>
    <property type="match status" value="1"/>
</dbReference>
<evidence type="ECO:0000256" key="2">
    <source>
        <dbReference type="ARBA" id="ARBA00022705"/>
    </source>
</evidence>
<keyword evidence="10 12" id="KW-0413">Isomerase</keyword>
<comment type="similarity">
    <text evidence="12">Belongs to the helicase family. PriA subfamily.</text>
</comment>
<name>A0A9D1M365_9PROT</name>
<dbReference type="InterPro" id="IPR005259">
    <property type="entry name" value="PriA"/>
</dbReference>
<dbReference type="NCBIfam" id="TIGR00595">
    <property type="entry name" value="priA"/>
    <property type="match status" value="1"/>
</dbReference>
<keyword evidence="3 12" id="KW-0479">Metal-binding</keyword>
<evidence type="ECO:0000256" key="4">
    <source>
        <dbReference type="ARBA" id="ARBA00022741"/>
    </source>
</evidence>
<dbReference type="EMBL" id="DVNC01000022">
    <property type="protein sequence ID" value="HIU53038.1"/>
    <property type="molecule type" value="Genomic_DNA"/>
</dbReference>
<feature type="binding site" evidence="12">
    <location>
        <position position="461"/>
    </location>
    <ligand>
        <name>Zn(2+)</name>
        <dbReference type="ChEBI" id="CHEBI:29105"/>
        <label>2</label>
    </ligand>
</feature>
<dbReference type="FunFam" id="3.40.50.300:FF:000489">
    <property type="entry name" value="Primosome assembly protein PriA"/>
    <property type="match status" value="1"/>
</dbReference>
<dbReference type="InterPro" id="IPR041236">
    <property type="entry name" value="PriA_C"/>
</dbReference>
<feature type="binding site" evidence="12">
    <location>
        <position position="474"/>
    </location>
    <ligand>
        <name>Zn(2+)</name>
        <dbReference type="ChEBI" id="CHEBI:29105"/>
        <label>1</label>
    </ligand>
</feature>
<protein>
    <recommendedName>
        <fullName evidence="12">Replication restart protein PriA</fullName>
    </recommendedName>
    <alternativeName>
        <fullName evidence="12">ATP-dependent DNA helicase PriA</fullName>
        <ecNumber evidence="12">5.6.2.4</ecNumber>
    </alternativeName>
    <alternativeName>
        <fullName evidence="12">DNA 3'-5' helicase PriA</fullName>
    </alternativeName>
</protein>
<keyword evidence="9 12" id="KW-0238">DNA-binding</keyword>
<dbReference type="InterPro" id="IPR042115">
    <property type="entry name" value="PriA_3primeBD_sf"/>
</dbReference>
<feature type="binding site" evidence="12">
    <location>
        <position position="477"/>
    </location>
    <ligand>
        <name>Zn(2+)</name>
        <dbReference type="ChEBI" id="CHEBI:29105"/>
        <label>1</label>
    </ligand>
</feature>
<dbReference type="Pfam" id="PF18319">
    <property type="entry name" value="Zn_ribbon_PriA"/>
    <property type="match status" value="1"/>
</dbReference>
<feature type="domain" description="Helicase ATP-binding" evidence="13">
    <location>
        <begin position="203"/>
        <end position="369"/>
    </location>
</feature>
<sequence length="725" mass="80759">MTSIIGVMLPLPFNEPFDYKTETELPLGTLVRVPWGREEQIGVVWKHGRSSELPENKIKPIIEKLDFPPLSKNLIQFVKFVAEYNLAFVGLVLKMVISVRAVFDDNQTETLYTLSGKTLAEAKLKNSDARWHVMDLLRHAPYTRKEICRGAGVGLSVVNTLITAGILKPIVRPKKKYYAEPKGSFSKVALTPEQETAAAELVRKVGNGFSVTLLDGVTGSGKTEVYFEAVARALELGRQVLILVPEIALTTQWLGRFEKRFGVKPACWHSGLGQRERIDTWKAVSEGRVKVIVGARSALFLPYPDLGLMVIDESHDHSFKQEDVVNYQGRDMAVVRAKLEQFPLILSTATPDLETVCNVEDGKYDCVRLTSRYASAVMPDIKVIDLKKDKPQKGSWGVSWLAPTLVDALKVNLEKNEQSMLFLNRRGYAPLTICRDCGHRIQCPNCTAWLTEHRSSGRLICHHCGYSMPIPKECPECHSEDGLTACGPGVERIAEEVSKRFPDARLAVISSDITSSLAEVSAVFERMEKGEVDILIGTQILAKGHHFPSLTLVGIVDADLGLMGSDLRATEQTYQLLSQVSGRAGRAEKKGTVYLQTLYPDNAVLKALLANDRNQFLDLEKQSRRILRMPPFGKLAAVIVSGANRDAAEKVAVWLGQTAPNNDYISTLGPAPAPIYMLRGKYRYRLLLKTAKNIKIQEVLREWLRKISCPSNVRVEIDVDPYSFM</sequence>
<dbReference type="InterPro" id="IPR027417">
    <property type="entry name" value="P-loop_NTPase"/>
</dbReference>
<feature type="binding site" evidence="12">
    <location>
        <position position="443"/>
    </location>
    <ligand>
        <name>Zn(2+)</name>
        <dbReference type="ChEBI" id="CHEBI:29105"/>
        <label>2</label>
    </ligand>
</feature>
<comment type="catalytic activity">
    <reaction evidence="12">
        <text>Couples ATP hydrolysis with the unwinding of duplex DNA by translocating in the 3'-5' direction.</text>
        <dbReference type="EC" id="5.6.2.4"/>
    </reaction>
</comment>
<evidence type="ECO:0000256" key="1">
    <source>
        <dbReference type="ARBA" id="ARBA00022515"/>
    </source>
</evidence>
<comment type="cofactor">
    <cofactor evidence="12">
        <name>Zn(2+)</name>
        <dbReference type="ChEBI" id="CHEBI:29105"/>
    </cofactor>
    <text evidence="12">Binds 2 zinc ions per subunit.</text>
</comment>
<comment type="function">
    <text evidence="12">Initiates the restart of stalled replication forks, which reloads the replicative helicase on sites other than the origin of replication. Recognizes and binds to abandoned replication forks and remodels them to uncover a helicase loading site. Promotes assembly of the primosome at these replication forks.</text>
</comment>
<evidence type="ECO:0000256" key="10">
    <source>
        <dbReference type="ARBA" id="ARBA00023235"/>
    </source>
</evidence>
<proteinExistence type="inferred from homology"/>
<evidence type="ECO:0000256" key="7">
    <source>
        <dbReference type="ARBA" id="ARBA00022833"/>
    </source>
</evidence>
<dbReference type="GO" id="GO:0006310">
    <property type="term" value="P:DNA recombination"/>
    <property type="evidence" value="ECO:0007669"/>
    <property type="project" value="InterPro"/>
</dbReference>
<reference evidence="15" key="2">
    <citation type="journal article" date="2021" name="PeerJ">
        <title>Extensive microbial diversity within the chicken gut microbiome revealed by metagenomics and culture.</title>
        <authorList>
            <person name="Gilroy R."/>
            <person name="Ravi A."/>
            <person name="Getino M."/>
            <person name="Pursley I."/>
            <person name="Horton D.L."/>
            <person name="Alikhan N.F."/>
            <person name="Baker D."/>
            <person name="Gharbi K."/>
            <person name="Hall N."/>
            <person name="Watson M."/>
            <person name="Adriaenssens E.M."/>
            <person name="Foster-Nyarko E."/>
            <person name="Jarju S."/>
            <person name="Secka A."/>
            <person name="Antonio M."/>
            <person name="Oren A."/>
            <person name="Chaudhuri R.R."/>
            <person name="La Ragione R."/>
            <person name="Hildebrand F."/>
            <person name="Pallen M.J."/>
        </authorList>
    </citation>
    <scope>NUCLEOTIDE SEQUENCE</scope>
    <source>
        <strain evidence="15">ChiW3-316</strain>
    </source>
</reference>
<evidence type="ECO:0000256" key="8">
    <source>
        <dbReference type="ARBA" id="ARBA00022840"/>
    </source>
</evidence>
<keyword evidence="7 12" id="KW-0862">Zinc</keyword>
<gene>
    <name evidence="12" type="primary">priA</name>
    <name evidence="15" type="ORF">IAD20_03040</name>
</gene>
<evidence type="ECO:0000256" key="9">
    <source>
        <dbReference type="ARBA" id="ARBA00023125"/>
    </source>
</evidence>
<keyword evidence="8 12" id="KW-0067">ATP-binding</keyword>
<dbReference type="CDD" id="cd17929">
    <property type="entry name" value="DEXHc_priA"/>
    <property type="match status" value="1"/>
</dbReference>
<dbReference type="Pfam" id="PF00270">
    <property type="entry name" value="DEAD"/>
    <property type="match status" value="1"/>
</dbReference>
<feature type="domain" description="Helicase C-terminal" evidence="14">
    <location>
        <begin position="445"/>
        <end position="627"/>
    </location>
</feature>
<dbReference type="Gene3D" id="3.40.1440.60">
    <property type="entry name" value="PriA, 3(prime) DNA-binding domain"/>
    <property type="match status" value="1"/>
</dbReference>
<keyword evidence="2 12" id="KW-0235">DNA replication</keyword>
<comment type="catalytic activity">
    <reaction evidence="11 12">
        <text>ATP + H2O = ADP + phosphate + H(+)</text>
        <dbReference type="Rhea" id="RHEA:13065"/>
        <dbReference type="ChEBI" id="CHEBI:15377"/>
        <dbReference type="ChEBI" id="CHEBI:15378"/>
        <dbReference type="ChEBI" id="CHEBI:30616"/>
        <dbReference type="ChEBI" id="CHEBI:43474"/>
        <dbReference type="ChEBI" id="CHEBI:456216"/>
        <dbReference type="EC" id="5.6.2.4"/>
    </reaction>
</comment>
<dbReference type="AlphaFoldDB" id="A0A9D1M365"/>
<feature type="binding site" evidence="12">
    <location>
        <position position="446"/>
    </location>
    <ligand>
        <name>Zn(2+)</name>
        <dbReference type="ChEBI" id="CHEBI:29105"/>
        <label>2</label>
    </ligand>
</feature>
<dbReference type="SMART" id="SM00490">
    <property type="entry name" value="HELICc"/>
    <property type="match status" value="1"/>
</dbReference>
<feature type="binding site" evidence="12">
    <location>
        <position position="437"/>
    </location>
    <ligand>
        <name>Zn(2+)</name>
        <dbReference type="ChEBI" id="CHEBI:29105"/>
        <label>1</label>
    </ligand>
</feature>
<dbReference type="CDD" id="cd18804">
    <property type="entry name" value="SF2_C_priA"/>
    <property type="match status" value="1"/>
</dbReference>
<evidence type="ECO:0000259" key="14">
    <source>
        <dbReference type="PROSITE" id="PS51194"/>
    </source>
</evidence>
<keyword evidence="6 12" id="KW-0347">Helicase</keyword>
<keyword evidence="1 12" id="KW-0639">Primosome</keyword>
<feature type="binding site" evidence="12">
    <location>
        <position position="434"/>
    </location>
    <ligand>
        <name>Zn(2+)</name>
        <dbReference type="ChEBI" id="CHEBI:29105"/>
        <label>1</label>
    </ligand>
</feature>
<evidence type="ECO:0000256" key="5">
    <source>
        <dbReference type="ARBA" id="ARBA00022801"/>
    </source>
</evidence>
<dbReference type="SUPFAM" id="SSF52540">
    <property type="entry name" value="P-loop containing nucleoside triphosphate hydrolases"/>
    <property type="match status" value="2"/>
</dbReference>
<evidence type="ECO:0000313" key="15">
    <source>
        <dbReference type="EMBL" id="HIU53038.1"/>
    </source>
</evidence>
<reference evidence="15" key="1">
    <citation type="submission" date="2020-10" db="EMBL/GenBank/DDBJ databases">
        <authorList>
            <person name="Gilroy R."/>
        </authorList>
    </citation>
    <scope>NUCLEOTIDE SEQUENCE</scope>
    <source>
        <strain evidence="15">ChiW3-316</strain>
    </source>
</reference>